<keyword evidence="4 6" id="KW-1133">Transmembrane helix</keyword>
<dbReference type="PATRIC" id="fig|28092.6.peg.1884"/>
<organism evidence="7 8">
    <name type="scientific">Robbsia andropogonis</name>
    <dbReference type="NCBI Taxonomy" id="28092"/>
    <lineage>
        <taxon>Bacteria</taxon>
        <taxon>Pseudomonadati</taxon>
        <taxon>Pseudomonadota</taxon>
        <taxon>Betaproteobacteria</taxon>
        <taxon>Burkholderiales</taxon>
        <taxon>Burkholderiaceae</taxon>
        <taxon>Robbsia</taxon>
    </lineage>
</organism>
<evidence type="ECO:0000256" key="4">
    <source>
        <dbReference type="ARBA" id="ARBA00022989"/>
    </source>
</evidence>
<evidence type="ECO:0008006" key="9">
    <source>
        <dbReference type="Google" id="ProtNLM"/>
    </source>
</evidence>
<feature type="transmembrane region" description="Helical" evidence="6">
    <location>
        <begin position="81"/>
        <end position="103"/>
    </location>
</feature>
<reference evidence="7 8" key="1">
    <citation type="submission" date="2015-03" db="EMBL/GenBank/DDBJ databases">
        <title>Draft Genome Sequence of Burkholderia andropogonis type strain ICMP2807, isolated from Sorghum bicolor.</title>
        <authorList>
            <person name="Lopes-Santos L."/>
            <person name="Castro D.B."/>
            <person name="Ottoboni L.M."/>
            <person name="Park D."/>
            <person name="Weirc B.S."/>
            <person name="Destefano S.A."/>
        </authorList>
    </citation>
    <scope>NUCLEOTIDE SEQUENCE [LARGE SCALE GENOMIC DNA]</scope>
    <source>
        <strain evidence="7 8">ICMP2807</strain>
    </source>
</reference>
<feature type="transmembrane region" description="Helical" evidence="6">
    <location>
        <begin position="286"/>
        <end position="309"/>
    </location>
</feature>
<keyword evidence="3 6" id="KW-0812">Transmembrane</keyword>
<evidence type="ECO:0000256" key="5">
    <source>
        <dbReference type="ARBA" id="ARBA00023136"/>
    </source>
</evidence>
<dbReference type="Pfam" id="PF01594">
    <property type="entry name" value="AI-2E_transport"/>
    <property type="match status" value="1"/>
</dbReference>
<dbReference type="AlphaFoldDB" id="A0A0F5K3K7"/>
<dbReference type="PANTHER" id="PTHR21716">
    <property type="entry name" value="TRANSMEMBRANE PROTEIN"/>
    <property type="match status" value="1"/>
</dbReference>
<comment type="caution">
    <text evidence="7">The sequence shown here is derived from an EMBL/GenBank/DDBJ whole genome shotgun (WGS) entry which is preliminary data.</text>
</comment>
<evidence type="ECO:0000256" key="2">
    <source>
        <dbReference type="ARBA" id="ARBA00009773"/>
    </source>
</evidence>
<keyword evidence="5 6" id="KW-0472">Membrane</keyword>
<evidence type="ECO:0000256" key="6">
    <source>
        <dbReference type="SAM" id="Phobius"/>
    </source>
</evidence>
<comment type="subcellular location">
    <subcellularLocation>
        <location evidence="1">Membrane</location>
        <topology evidence="1">Multi-pass membrane protein</topology>
    </subcellularLocation>
</comment>
<name>A0A0F5K3K7_9BURK</name>
<gene>
    <name evidence="7" type="ORF">WM40_07940</name>
</gene>
<sequence>MADRGTRVHDAAAEAAQGAAATGRSQHTALLCLYGVLTLLAVWVVHSYVPAVLWAGVLAIALWPALEKVERWRGLNGRPRLVAALVVSCVAVVFVLPLILALSNIGGDTHALMDQVRTVQENGLPAPAWLGRLPFASVQATTWWNNNLADPHPGKALLSHVPHGSLMTVGGVFGKRLLHALITFAFMLLVLFFIFAAGTPLREQALRGIGRFFGQEGRALATQMAVSVRGTVSGLVLVGLGEGALMCISYFIAKVPHAVLLGALTAVTAMLPFCAPVLIAGVGAYLLVQGATGAAIAVLVWGGIIVFAAEHFVRPALIGGAARLPFLLVLLGILGGAETLGLLGIFIGPALMTILMVLWRDYVQG</sequence>
<dbReference type="InterPro" id="IPR002549">
    <property type="entry name" value="AI-2E-like"/>
</dbReference>
<accession>A0A0F5K3K7</accession>
<dbReference type="EMBL" id="LAQU01000006">
    <property type="protein sequence ID" value="KKB64107.1"/>
    <property type="molecule type" value="Genomic_DNA"/>
</dbReference>
<feature type="transmembrane region" description="Helical" evidence="6">
    <location>
        <begin position="258"/>
        <end position="279"/>
    </location>
</feature>
<proteinExistence type="inferred from homology"/>
<feature type="transmembrane region" description="Helical" evidence="6">
    <location>
        <begin position="51"/>
        <end position="69"/>
    </location>
</feature>
<dbReference type="STRING" id="28092.WM40_07940"/>
<keyword evidence="8" id="KW-1185">Reference proteome</keyword>
<evidence type="ECO:0000256" key="3">
    <source>
        <dbReference type="ARBA" id="ARBA00022692"/>
    </source>
</evidence>
<dbReference type="GO" id="GO:0016020">
    <property type="term" value="C:membrane"/>
    <property type="evidence" value="ECO:0007669"/>
    <property type="project" value="UniProtKB-SubCell"/>
</dbReference>
<evidence type="ECO:0000313" key="7">
    <source>
        <dbReference type="EMBL" id="KKB64107.1"/>
    </source>
</evidence>
<protein>
    <recommendedName>
        <fullName evidence="9">Permease</fullName>
    </recommendedName>
</protein>
<dbReference type="Proteomes" id="UP000033618">
    <property type="component" value="Unassembled WGS sequence"/>
</dbReference>
<comment type="similarity">
    <text evidence="2">Belongs to the autoinducer-2 exporter (AI-2E) (TC 2.A.86) family.</text>
</comment>
<evidence type="ECO:0000256" key="1">
    <source>
        <dbReference type="ARBA" id="ARBA00004141"/>
    </source>
</evidence>
<feature type="transmembrane region" description="Helical" evidence="6">
    <location>
        <begin position="232"/>
        <end position="252"/>
    </location>
</feature>
<evidence type="ECO:0000313" key="8">
    <source>
        <dbReference type="Proteomes" id="UP000033618"/>
    </source>
</evidence>
<dbReference type="PANTHER" id="PTHR21716:SF61">
    <property type="entry name" value="BLR8064 PROTEIN"/>
    <property type="match status" value="1"/>
</dbReference>
<feature type="transmembrane region" description="Helical" evidence="6">
    <location>
        <begin position="177"/>
        <end position="197"/>
    </location>
</feature>